<dbReference type="Proteomes" id="UP001597163">
    <property type="component" value="Unassembled WGS sequence"/>
</dbReference>
<comment type="caution">
    <text evidence="1">The sequence shown here is derived from an EMBL/GenBank/DDBJ whole genome shotgun (WGS) entry which is preliminary data.</text>
</comment>
<evidence type="ECO:0008006" key="3">
    <source>
        <dbReference type="Google" id="ProtNLM"/>
    </source>
</evidence>
<reference evidence="2" key="1">
    <citation type="journal article" date="2019" name="Int. J. Syst. Evol. Microbiol.">
        <title>The Global Catalogue of Microorganisms (GCM) 10K type strain sequencing project: providing services to taxonomists for standard genome sequencing and annotation.</title>
        <authorList>
            <consortium name="The Broad Institute Genomics Platform"/>
            <consortium name="The Broad Institute Genome Sequencing Center for Infectious Disease"/>
            <person name="Wu L."/>
            <person name="Ma J."/>
        </authorList>
    </citation>
    <scope>NUCLEOTIDE SEQUENCE [LARGE SCALE GENOMIC DNA]</scope>
    <source>
        <strain evidence="2">CCUG 63246</strain>
    </source>
</reference>
<proteinExistence type="predicted"/>
<gene>
    <name evidence="1" type="ORF">ACFQ2E_16195</name>
</gene>
<organism evidence="1 2">
    <name type="scientific">Hwangdonia seohaensis</name>
    <dbReference type="NCBI Taxonomy" id="1240727"/>
    <lineage>
        <taxon>Bacteria</taxon>
        <taxon>Pseudomonadati</taxon>
        <taxon>Bacteroidota</taxon>
        <taxon>Flavobacteriia</taxon>
        <taxon>Flavobacteriales</taxon>
        <taxon>Flavobacteriaceae</taxon>
        <taxon>Hwangdonia</taxon>
    </lineage>
</organism>
<evidence type="ECO:0000313" key="2">
    <source>
        <dbReference type="Proteomes" id="UP001597163"/>
    </source>
</evidence>
<dbReference type="RefSeq" id="WP_311942939.1">
    <property type="nucleotide sequence ID" value="NZ_JAVSCK010000005.1"/>
</dbReference>
<accession>A0ABW3RFQ4</accession>
<keyword evidence="2" id="KW-1185">Reference proteome</keyword>
<name>A0ABW3RFQ4_9FLAO</name>
<sequence length="40" mass="4617">MVLKQKGRHDEEEAFVLIKNSVYLGYGFIDKTEQISTAEE</sequence>
<dbReference type="EMBL" id="JBHTLJ010000005">
    <property type="protein sequence ID" value="MFD1163973.1"/>
    <property type="molecule type" value="Genomic_DNA"/>
</dbReference>
<evidence type="ECO:0000313" key="1">
    <source>
        <dbReference type="EMBL" id="MFD1163973.1"/>
    </source>
</evidence>
<protein>
    <recommendedName>
        <fullName evidence="3">Recombinase domain-containing protein</fullName>
    </recommendedName>
</protein>